<dbReference type="EMBL" id="VZAH01000015">
    <property type="protein sequence ID" value="MQP13199.1"/>
    <property type="molecule type" value="Genomic_DNA"/>
</dbReference>
<proteinExistence type="predicted"/>
<evidence type="ECO:0000313" key="1">
    <source>
        <dbReference type="EMBL" id="MQP13199.1"/>
    </source>
</evidence>
<dbReference type="RefSeq" id="WP_153091036.1">
    <property type="nucleotide sequence ID" value="NZ_JBALKC010000030.1"/>
</dbReference>
<dbReference type="Proteomes" id="UP000477980">
    <property type="component" value="Unassembled WGS sequence"/>
</dbReference>
<accession>A0A6G1VIE6</accession>
<sequence>MGFFSNFGSIGKINTLIKQIEPKFDYIYGEIQYPQTANRARLQVECGTISVLMDEIMSIASNSSRSVILAPYYFKGKKMSLMDLSGLLASIISAAENLDK</sequence>
<comment type="caution">
    <text evidence="1">The sequence shown here is derived from an EMBL/GenBank/DDBJ whole genome shotgun (WGS) entry which is preliminary data.</text>
</comment>
<dbReference type="AlphaFoldDB" id="A0A6G1VIE6"/>
<protein>
    <submittedName>
        <fullName evidence="1">Uncharacterized protein</fullName>
    </submittedName>
</protein>
<organism evidence="1 2">
    <name type="scientific">Segatella copri</name>
    <dbReference type="NCBI Taxonomy" id="165179"/>
    <lineage>
        <taxon>Bacteria</taxon>
        <taxon>Pseudomonadati</taxon>
        <taxon>Bacteroidota</taxon>
        <taxon>Bacteroidia</taxon>
        <taxon>Bacteroidales</taxon>
        <taxon>Prevotellaceae</taxon>
        <taxon>Segatella</taxon>
    </lineage>
</organism>
<name>A0A6G1VIE6_9BACT</name>
<evidence type="ECO:0000313" key="2">
    <source>
        <dbReference type="Proteomes" id="UP000477980"/>
    </source>
</evidence>
<gene>
    <name evidence="1" type="ORF">F7D25_01955</name>
</gene>
<reference evidence="1 2" key="1">
    <citation type="submission" date="2019-09" db="EMBL/GenBank/DDBJ databases">
        <title>Distinct polysaccharide growth profiles of human intestinal Prevotella copri isolates.</title>
        <authorList>
            <person name="Fehlner-Peach H."/>
            <person name="Magnabosco C."/>
            <person name="Raghavan V."/>
            <person name="Scher J.U."/>
            <person name="Tett A."/>
            <person name="Cox L.M."/>
            <person name="Gottsegen C."/>
            <person name="Watters A."/>
            <person name="Wiltshire- Gordon J.D."/>
            <person name="Segata N."/>
            <person name="Bonneau R."/>
            <person name="Littman D.R."/>
        </authorList>
    </citation>
    <scope>NUCLEOTIDE SEQUENCE [LARGE SCALE GENOMIC DNA]</scope>
    <source>
        <strain evidence="2">iAA917</strain>
    </source>
</reference>